<evidence type="ECO:0000256" key="10">
    <source>
        <dbReference type="HAMAP-Rule" id="MF_02203"/>
    </source>
</evidence>
<comment type="caution">
    <text evidence="11">The sequence shown here is derived from an EMBL/GenBank/DDBJ whole genome shotgun (WGS) entry which is preliminary data.</text>
</comment>
<evidence type="ECO:0000256" key="5">
    <source>
        <dbReference type="ARBA" id="ARBA00022618"/>
    </source>
</evidence>
<proteinExistence type="inferred from homology"/>
<dbReference type="OrthoDB" id="9798629at2"/>
<comment type="function">
    <text evidence="10">Part of the Tol-Pal system, which plays a role in outer membrane invagination during cell division and is important for maintaining outer membrane integrity.</text>
</comment>
<feature type="transmembrane region" description="Helical" evidence="10">
    <location>
        <begin position="21"/>
        <end position="43"/>
    </location>
</feature>
<keyword evidence="12" id="KW-1185">Reference proteome</keyword>
<sequence>MSLRSGGLKRRNGRKPIAEMNVVPYIDVMLVLLVIFMVTAPILTQGVEVDLPKVASKPIESPEDNEPIVVTLDAKGHYYLEMGSDPKQSVSLDTVADKVAALVRSNPGIKVLVRGDTAVPYGDVIQLMSHLQAANVGNVGLISEPPER</sequence>
<dbReference type="InterPro" id="IPR014168">
    <property type="entry name" value="Tol-Pal_TolR"/>
</dbReference>
<dbReference type="NCBIfam" id="TIGR02801">
    <property type="entry name" value="tolR"/>
    <property type="match status" value="1"/>
</dbReference>
<dbReference type="RefSeq" id="WP_068997846.1">
    <property type="nucleotide sequence ID" value="NZ_MDTQ01000001.1"/>
</dbReference>
<comment type="subunit">
    <text evidence="10">The Tol-Pal system is composed of five core proteins: the inner membrane proteins TolA, TolQ and TolR, the periplasmic protein TolB and the outer membrane protein Pal. They form a network linking the inner and outer membranes and the peptidoglycan layer.</text>
</comment>
<evidence type="ECO:0000256" key="1">
    <source>
        <dbReference type="ARBA" id="ARBA00004162"/>
    </source>
</evidence>
<dbReference type="PANTHER" id="PTHR30558:SF7">
    <property type="entry name" value="TOL-PAL SYSTEM PROTEIN TOLR"/>
    <property type="match status" value="1"/>
</dbReference>
<dbReference type="Gene3D" id="3.30.420.270">
    <property type="match status" value="1"/>
</dbReference>
<keyword evidence="8 10" id="KW-0472">Membrane</keyword>
<keyword evidence="3 10" id="KW-1003">Cell membrane</keyword>
<evidence type="ECO:0000313" key="11">
    <source>
        <dbReference type="EMBL" id="ODC03430.1"/>
    </source>
</evidence>
<comment type="subcellular location">
    <subcellularLocation>
        <location evidence="10">Cell inner membrane</location>
        <topology evidence="10">Single-pass membrane protein</topology>
    </subcellularLocation>
    <subcellularLocation>
        <location evidence="1">Cell membrane</location>
        <topology evidence="1">Single-pass membrane protein</topology>
    </subcellularLocation>
</comment>
<keyword evidence="4 10" id="KW-0997">Cell inner membrane</keyword>
<dbReference type="Pfam" id="PF02472">
    <property type="entry name" value="ExbD"/>
    <property type="match status" value="1"/>
</dbReference>
<dbReference type="GO" id="GO:0015031">
    <property type="term" value="P:protein transport"/>
    <property type="evidence" value="ECO:0007669"/>
    <property type="project" value="InterPro"/>
</dbReference>
<keyword evidence="9 10" id="KW-0131">Cell cycle</keyword>
<keyword evidence="7 10" id="KW-1133">Transmembrane helix</keyword>
<evidence type="ECO:0000256" key="3">
    <source>
        <dbReference type="ARBA" id="ARBA00022475"/>
    </source>
</evidence>
<keyword evidence="6 10" id="KW-0812">Transmembrane</keyword>
<evidence type="ECO:0000256" key="8">
    <source>
        <dbReference type="ARBA" id="ARBA00023136"/>
    </source>
</evidence>
<protein>
    <recommendedName>
        <fullName evidence="10">Tol-Pal system protein TolR</fullName>
    </recommendedName>
</protein>
<evidence type="ECO:0000313" key="12">
    <source>
        <dbReference type="Proteomes" id="UP000094291"/>
    </source>
</evidence>
<dbReference type="Proteomes" id="UP000094291">
    <property type="component" value="Unassembled WGS sequence"/>
</dbReference>
<dbReference type="GO" id="GO:0022857">
    <property type="term" value="F:transmembrane transporter activity"/>
    <property type="evidence" value="ECO:0007669"/>
    <property type="project" value="InterPro"/>
</dbReference>
<name>A0A1E2V8U7_9GAMM</name>
<comment type="similarity">
    <text evidence="2 10">Belongs to the ExbD/TolR family.</text>
</comment>
<dbReference type="STRING" id="197479.BFW38_07580"/>
<evidence type="ECO:0000256" key="6">
    <source>
        <dbReference type="ARBA" id="ARBA00022692"/>
    </source>
</evidence>
<dbReference type="GO" id="GO:0005886">
    <property type="term" value="C:plasma membrane"/>
    <property type="evidence" value="ECO:0007669"/>
    <property type="project" value="UniProtKB-SubCell"/>
</dbReference>
<dbReference type="EMBL" id="MDTQ01000001">
    <property type="protein sequence ID" value="ODC03430.1"/>
    <property type="molecule type" value="Genomic_DNA"/>
</dbReference>
<dbReference type="PANTHER" id="PTHR30558">
    <property type="entry name" value="EXBD MEMBRANE COMPONENT OF PMF-DRIVEN MACROMOLECULE IMPORT SYSTEM"/>
    <property type="match status" value="1"/>
</dbReference>
<dbReference type="GO" id="GO:0051301">
    <property type="term" value="P:cell division"/>
    <property type="evidence" value="ECO:0007669"/>
    <property type="project" value="UniProtKB-UniRule"/>
</dbReference>
<reference evidence="11 12" key="1">
    <citation type="submission" date="2016-08" db="EMBL/GenBank/DDBJ databases">
        <authorList>
            <person name="Seilhamer J.J."/>
        </authorList>
    </citation>
    <scope>NUCLEOTIDE SEQUENCE [LARGE SCALE GENOMIC DNA]</scope>
    <source>
        <strain evidence="11 12">PH27A</strain>
    </source>
</reference>
<dbReference type="HAMAP" id="MF_02203">
    <property type="entry name" value="TolR"/>
    <property type="match status" value="1"/>
</dbReference>
<accession>A0A1E2V8U7</accession>
<organism evidence="11 12">
    <name type="scientific">Terasakiispira papahanaumokuakeensis</name>
    <dbReference type="NCBI Taxonomy" id="197479"/>
    <lineage>
        <taxon>Bacteria</taxon>
        <taxon>Pseudomonadati</taxon>
        <taxon>Pseudomonadota</taxon>
        <taxon>Gammaproteobacteria</taxon>
        <taxon>Oceanospirillales</taxon>
        <taxon>Terasakiispira</taxon>
    </lineage>
</organism>
<gene>
    <name evidence="10" type="primary">tolR</name>
    <name evidence="11" type="ORF">BFW38_07580</name>
</gene>
<evidence type="ECO:0000256" key="9">
    <source>
        <dbReference type="ARBA" id="ARBA00023306"/>
    </source>
</evidence>
<dbReference type="AlphaFoldDB" id="A0A1E2V8U7"/>
<evidence type="ECO:0000256" key="4">
    <source>
        <dbReference type="ARBA" id="ARBA00022519"/>
    </source>
</evidence>
<evidence type="ECO:0000256" key="2">
    <source>
        <dbReference type="ARBA" id="ARBA00005811"/>
    </source>
</evidence>
<dbReference type="InterPro" id="IPR003400">
    <property type="entry name" value="ExbD"/>
</dbReference>
<evidence type="ECO:0000256" key="7">
    <source>
        <dbReference type="ARBA" id="ARBA00022989"/>
    </source>
</evidence>
<keyword evidence="5 10" id="KW-0132">Cell division</keyword>